<keyword evidence="4" id="KW-0378">Hydrolase</keyword>
<dbReference type="Gene3D" id="1.10.150.80">
    <property type="entry name" value="HRDC domain"/>
    <property type="match status" value="2"/>
</dbReference>
<gene>
    <name evidence="7" type="primary">rnd</name>
    <name evidence="7" type="ORF">GCM10008111_02440</name>
</gene>
<dbReference type="Pfam" id="PF00570">
    <property type="entry name" value="HRDC"/>
    <property type="match status" value="1"/>
</dbReference>
<evidence type="ECO:0000313" key="7">
    <source>
        <dbReference type="EMBL" id="GGW50111.1"/>
    </source>
</evidence>
<keyword evidence="8" id="KW-1185">Reference proteome</keyword>
<dbReference type="Pfam" id="PF01612">
    <property type="entry name" value="DNA_pol_A_exo1"/>
    <property type="match status" value="1"/>
</dbReference>
<evidence type="ECO:0000256" key="2">
    <source>
        <dbReference type="ARBA" id="ARBA00022694"/>
    </source>
</evidence>
<dbReference type="SMART" id="SM00474">
    <property type="entry name" value="35EXOc"/>
    <property type="match status" value="1"/>
</dbReference>
<comment type="caution">
    <text evidence="7">The sequence shown here is derived from an EMBL/GenBank/DDBJ whole genome shotgun (WGS) entry which is preliminary data.</text>
</comment>
<sequence>MSLLTDNQHLAQFCQQAMRQPLLAVDTEFIRQSTLAPKLGLIQLYDGEQLALVDPLSITDWQPLQQLFAALHITKILHSCTEDLEAFATIGITHICPLFDTQLAVEIVDWGSSMGYGRLVEQLTGAVLDKSEARTDWLARPLADKQLTYAANDVKFLLPVYRKLLAELTDPLKLRLLLAEGQQLLLRRQQQLPPSFKYLEVKNSTQLTSRELAVLRDLVSWRYHYAVERDLALGLVAKDAQLLELAKRRPATAESLLNIPGMASRDMRRHAKHLVHVIELAKAIPAELCPQRFYYPAHFAGEKVVLAELGQAIKEAALATGIPASFLSTRRQLHEFFNWCWRVTEQERALLPLPEYLCSWRAEILKPFLPMPTHLESEQMAGKDI</sequence>
<dbReference type="SUPFAM" id="SSF53098">
    <property type="entry name" value="Ribonuclease H-like"/>
    <property type="match status" value="1"/>
</dbReference>
<reference evidence="8" key="1">
    <citation type="journal article" date="2019" name="Int. J. Syst. Evol. Microbiol.">
        <title>The Global Catalogue of Microorganisms (GCM) 10K type strain sequencing project: providing services to taxonomists for standard genome sequencing and annotation.</title>
        <authorList>
            <consortium name="The Broad Institute Genomics Platform"/>
            <consortium name="The Broad Institute Genome Sequencing Center for Infectious Disease"/>
            <person name="Wu L."/>
            <person name="Ma J."/>
        </authorList>
    </citation>
    <scope>NUCLEOTIDE SEQUENCE [LARGE SCALE GENOMIC DNA]</scope>
    <source>
        <strain evidence="8">KCTC 23723</strain>
    </source>
</reference>
<protein>
    <submittedName>
        <fullName evidence="7">Ribonuclease D</fullName>
    </submittedName>
</protein>
<dbReference type="RefSeq" id="WP_189479628.1">
    <property type="nucleotide sequence ID" value="NZ_BMYR01000001.1"/>
</dbReference>
<dbReference type="PANTHER" id="PTHR47649">
    <property type="entry name" value="RIBONUCLEASE D"/>
    <property type="match status" value="1"/>
</dbReference>
<dbReference type="NCBIfam" id="TIGR01388">
    <property type="entry name" value="rnd"/>
    <property type="match status" value="1"/>
</dbReference>
<dbReference type="PANTHER" id="PTHR47649:SF1">
    <property type="entry name" value="RIBONUCLEASE D"/>
    <property type="match status" value="1"/>
</dbReference>
<evidence type="ECO:0000313" key="8">
    <source>
        <dbReference type="Proteomes" id="UP000634667"/>
    </source>
</evidence>
<dbReference type="InterPro" id="IPR002562">
    <property type="entry name" value="3'-5'_exonuclease_dom"/>
</dbReference>
<keyword evidence="3" id="KW-0540">Nuclease</keyword>
<accession>A0ABQ2WF73</accession>
<evidence type="ECO:0000256" key="3">
    <source>
        <dbReference type="ARBA" id="ARBA00022722"/>
    </source>
</evidence>
<dbReference type="CDD" id="cd06142">
    <property type="entry name" value="RNaseD_exo"/>
    <property type="match status" value="1"/>
</dbReference>
<keyword evidence="2" id="KW-0819">tRNA processing</keyword>
<dbReference type="EMBL" id="BMYR01000001">
    <property type="protein sequence ID" value="GGW50111.1"/>
    <property type="molecule type" value="Genomic_DNA"/>
</dbReference>
<organism evidence="7 8">
    <name type="scientific">Alishewanella tabrizica</name>
    <dbReference type="NCBI Taxonomy" id="671278"/>
    <lineage>
        <taxon>Bacteria</taxon>
        <taxon>Pseudomonadati</taxon>
        <taxon>Pseudomonadota</taxon>
        <taxon>Gammaproteobacteria</taxon>
        <taxon>Alteromonadales</taxon>
        <taxon>Alteromonadaceae</taxon>
        <taxon>Alishewanella</taxon>
    </lineage>
</organism>
<dbReference type="InterPro" id="IPR010997">
    <property type="entry name" value="HRDC-like_sf"/>
</dbReference>
<dbReference type="InterPro" id="IPR036397">
    <property type="entry name" value="RNaseH_sf"/>
</dbReference>
<dbReference type="InterPro" id="IPR044876">
    <property type="entry name" value="HRDC_dom_sf"/>
</dbReference>
<dbReference type="InterPro" id="IPR002121">
    <property type="entry name" value="HRDC_dom"/>
</dbReference>
<evidence type="ECO:0000256" key="5">
    <source>
        <dbReference type="ARBA" id="ARBA00022839"/>
    </source>
</evidence>
<dbReference type="InterPro" id="IPR012337">
    <property type="entry name" value="RNaseH-like_sf"/>
</dbReference>
<keyword evidence="1" id="KW-0963">Cytoplasm</keyword>
<evidence type="ECO:0000259" key="6">
    <source>
        <dbReference type="PROSITE" id="PS50967"/>
    </source>
</evidence>
<dbReference type="InterPro" id="IPR048579">
    <property type="entry name" value="RNAseD_HRDC_C"/>
</dbReference>
<feature type="domain" description="HRDC" evidence="6">
    <location>
        <begin position="208"/>
        <end position="288"/>
    </location>
</feature>
<dbReference type="Gene3D" id="3.30.420.10">
    <property type="entry name" value="Ribonuclease H-like superfamily/Ribonuclease H"/>
    <property type="match status" value="1"/>
</dbReference>
<dbReference type="InterPro" id="IPR051086">
    <property type="entry name" value="RNase_D-like"/>
</dbReference>
<proteinExistence type="predicted"/>
<dbReference type="InterPro" id="IPR006292">
    <property type="entry name" value="RNase_D"/>
</dbReference>
<evidence type="ECO:0000256" key="1">
    <source>
        <dbReference type="ARBA" id="ARBA00022490"/>
    </source>
</evidence>
<dbReference type="SUPFAM" id="SSF47819">
    <property type="entry name" value="HRDC-like"/>
    <property type="match status" value="2"/>
</dbReference>
<name>A0ABQ2WF73_9ALTE</name>
<dbReference type="PROSITE" id="PS50967">
    <property type="entry name" value="HRDC"/>
    <property type="match status" value="1"/>
</dbReference>
<dbReference type="Pfam" id="PF21293">
    <property type="entry name" value="RNAseD_HRDC_C"/>
    <property type="match status" value="1"/>
</dbReference>
<evidence type="ECO:0000256" key="4">
    <source>
        <dbReference type="ARBA" id="ARBA00022801"/>
    </source>
</evidence>
<dbReference type="Proteomes" id="UP000634667">
    <property type="component" value="Unassembled WGS sequence"/>
</dbReference>
<keyword evidence="5" id="KW-0269">Exonuclease</keyword>
<dbReference type="SMART" id="SM00341">
    <property type="entry name" value="HRDC"/>
    <property type="match status" value="1"/>
</dbReference>